<name>A0A7W7RZF3_9ACTN</name>
<reference evidence="3 4" key="1">
    <citation type="submission" date="2020-08" db="EMBL/GenBank/DDBJ databases">
        <title>Sequencing the genomes of 1000 actinobacteria strains.</title>
        <authorList>
            <person name="Klenk H.-P."/>
        </authorList>
    </citation>
    <scope>NUCLEOTIDE SEQUENCE [LARGE SCALE GENOMIC DNA]</scope>
    <source>
        <strain evidence="3 4">DSM 43023</strain>
    </source>
</reference>
<evidence type="ECO:0000256" key="1">
    <source>
        <dbReference type="SAM" id="Coils"/>
    </source>
</evidence>
<keyword evidence="1" id="KW-0175">Coiled coil</keyword>
<sequence length="152" mass="16429">MPPVILGCEVDAFLAVRAEPDVSGAGALPTGSAQPYASGIPAPRLGQELARHCLTFCGALHAHHTNEGGAFTVFEKQFPDLTPALDRLRREHHLVARALTDLQTLLADLTSATGTADADRLRAELERLASELEEHFAYEEQQLLPVLGARLR</sequence>
<feature type="coiled-coil region" evidence="1">
    <location>
        <begin position="115"/>
        <end position="142"/>
    </location>
</feature>
<dbReference type="RefSeq" id="WP_221466207.1">
    <property type="nucleotide sequence ID" value="NZ_BAABEK010000004.1"/>
</dbReference>
<evidence type="ECO:0000313" key="3">
    <source>
        <dbReference type="EMBL" id="MBB4940970.1"/>
    </source>
</evidence>
<dbReference type="AlphaFoldDB" id="A0A7W7RZF3"/>
<proteinExistence type="predicted"/>
<dbReference type="Proteomes" id="UP000534286">
    <property type="component" value="Unassembled WGS sequence"/>
</dbReference>
<gene>
    <name evidence="3" type="ORF">FHR32_005347</name>
</gene>
<dbReference type="Gene3D" id="1.20.120.520">
    <property type="entry name" value="nmb1532 protein domain like"/>
    <property type="match status" value="1"/>
</dbReference>
<keyword evidence="4" id="KW-1185">Reference proteome</keyword>
<dbReference type="InterPro" id="IPR012312">
    <property type="entry name" value="Hemerythrin-like"/>
</dbReference>
<organism evidence="3 4">
    <name type="scientific">Streptosporangium album</name>
    <dbReference type="NCBI Taxonomy" id="47479"/>
    <lineage>
        <taxon>Bacteria</taxon>
        <taxon>Bacillati</taxon>
        <taxon>Actinomycetota</taxon>
        <taxon>Actinomycetes</taxon>
        <taxon>Streptosporangiales</taxon>
        <taxon>Streptosporangiaceae</taxon>
        <taxon>Streptosporangium</taxon>
    </lineage>
</organism>
<comment type="caution">
    <text evidence="3">The sequence shown here is derived from an EMBL/GenBank/DDBJ whole genome shotgun (WGS) entry which is preliminary data.</text>
</comment>
<dbReference type="EMBL" id="JACHJU010000002">
    <property type="protein sequence ID" value="MBB4940970.1"/>
    <property type="molecule type" value="Genomic_DNA"/>
</dbReference>
<feature type="domain" description="Hemerythrin-like" evidence="2">
    <location>
        <begin position="46"/>
        <end position="147"/>
    </location>
</feature>
<evidence type="ECO:0000313" key="4">
    <source>
        <dbReference type="Proteomes" id="UP000534286"/>
    </source>
</evidence>
<evidence type="ECO:0000259" key="2">
    <source>
        <dbReference type="Pfam" id="PF01814"/>
    </source>
</evidence>
<protein>
    <submittedName>
        <fullName evidence="3">Hemerythrin-like domain-containing protein</fullName>
    </submittedName>
</protein>
<dbReference type="Pfam" id="PF01814">
    <property type="entry name" value="Hemerythrin"/>
    <property type="match status" value="1"/>
</dbReference>
<accession>A0A7W7RZF3</accession>